<evidence type="ECO:0000259" key="2">
    <source>
        <dbReference type="Pfam" id="PF02470"/>
    </source>
</evidence>
<sequence length="423" mass="42648">MTRSSRTGGLRRALPFAVLATTVALGLTGCRFEGVNALPLPGGVGGGDGSYTVQVELPDVGTLKPNAQVKVGDIAVGTITSLATRDWHAVANVRLGRDVQLPQNAVAAVGQNSLLGASYLEMSAPTEPAPTGRLVEGDVVPLANTRAYPTTEEVLAATSLVLNGGGLNQLSTVTRELDRALGGDDGAVGRLLPQLDTFVTGLDAQRNDITTAIDGLDRLSGQLAGQTDTITGALDQLGPALQVLDRERDDLVTALDKLKALSATGSQIVAESGDNLTANLRDLQPVLKSLGDTQDHLVGALGLVLTFPFPAATTPNACRGDYCNLSLMVDLQLSKIDANLLSGTPLEGSLFGIQNLLGGAAPGSAGGAGDPLRDPLDAFTGAAPTTNPSAPPATPAPSPAPAAPADSGGGSGGLLGSLLGGGR</sequence>
<organism evidence="4 5">
    <name type="scientific">Pseudonocardia halophobica</name>
    <dbReference type="NCBI Taxonomy" id="29401"/>
    <lineage>
        <taxon>Bacteria</taxon>
        <taxon>Bacillati</taxon>
        <taxon>Actinomycetota</taxon>
        <taxon>Actinomycetes</taxon>
        <taxon>Pseudonocardiales</taxon>
        <taxon>Pseudonocardiaceae</taxon>
        <taxon>Pseudonocardia</taxon>
    </lineage>
</organism>
<evidence type="ECO:0000313" key="4">
    <source>
        <dbReference type="EMBL" id="GLL09847.1"/>
    </source>
</evidence>
<keyword evidence="5" id="KW-1185">Reference proteome</keyword>
<evidence type="ECO:0000256" key="1">
    <source>
        <dbReference type="SAM" id="MobiDB-lite"/>
    </source>
</evidence>
<dbReference type="PROSITE" id="PS51257">
    <property type="entry name" value="PROKAR_LIPOPROTEIN"/>
    <property type="match status" value="1"/>
</dbReference>
<feature type="region of interest" description="Disordered" evidence="1">
    <location>
        <begin position="362"/>
        <end position="423"/>
    </location>
</feature>
<dbReference type="PANTHER" id="PTHR33371">
    <property type="entry name" value="INTERMEMBRANE PHOSPHOLIPID TRANSPORT SYSTEM BINDING PROTEIN MLAD-RELATED"/>
    <property type="match status" value="1"/>
</dbReference>
<dbReference type="Pfam" id="PF11887">
    <property type="entry name" value="Mce4_CUP1"/>
    <property type="match status" value="1"/>
</dbReference>
<dbReference type="EMBL" id="BSFQ01000003">
    <property type="protein sequence ID" value="GLL09847.1"/>
    <property type="molecule type" value="Genomic_DNA"/>
</dbReference>
<dbReference type="InterPro" id="IPR005693">
    <property type="entry name" value="Mce"/>
</dbReference>
<feature type="domain" description="Mce/MlaD" evidence="2">
    <location>
        <begin position="50"/>
        <end position="124"/>
    </location>
</feature>
<comment type="caution">
    <text evidence="4">The sequence shown here is derived from an EMBL/GenBank/DDBJ whole genome shotgun (WGS) entry which is preliminary data.</text>
</comment>
<dbReference type="PANTHER" id="PTHR33371:SF15">
    <property type="entry name" value="LIPOPROTEIN LPRN"/>
    <property type="match status" value="1"/>
</dbReference>
<protein>
    <submittedName>
        <fullName evidence="4">Mammalian cell entry protein</fullName>
    </submittedName>
</protein>
<dbReference type="AlphaFoldDB" id="A0A9W6KYY4"/>
<evidence type="ECO:0000259" key="3">
    <source>
        <dbReference type="Pfam" id="PF11887"/>
    </source>
</evidence>
<dbReference type="InterPro" id="IPR003399">
    <property type="entry name" value="Mce/MlaD"/>
</dbReference>
<reference evidence="4" key="1">
    <citation type="journal article" date="2014" name="Int. J. Syst. Evol. Microbiol.">
        <title>Complete genome sequence of Corynebacterium casei LMG S-19264T (=DSM 44701T), isolated from a smear-ripened cheese.</title>
        <authorList>
            <consortium name="US DOE Joint Genome Institute (JGI-PGF)"/>
            <person name="Walter F."/>
            <person name="Albersmeier A."/>
            <person name="Kalinowski J."/>
            <person name="Ruckert C."/>
        </authorList>
    </citation>
    <scope>NUCLEOTIDE SEQUENCE</scope>
    <source>
        <strain evidence="4">VKM Ac-1069</strain>
    </source>
</reference>
<feature type="compositionally biased region" description="Pro residues" evidence="1">
    <location>
        <begin position="389"/>
        <end position="402"/>
    </location>
</feature>
<feature type="compositionally biased region" description="Gly residues" evidence="1">
    <location>
        <begin position="407"/>
        <end position="423"/>
    </location>
</feature>
<dbReference type="RefSeq" id="WP_051737162.1">
    <property type="nucleotide sequence ID" value="NZ_BAAAUZ010000011.1"/>
</dbReference>
<reference evidence="4" key="2">
    <citation type="submission" date="2023-01" db="EMBL/GenBank/DDBJ databases">
        <authorList>
            <person name="Sun Q."/>
            <person name="Evtushenko L."/>
        </authorList>
    </citation>
    <scope>NUCLEOTIDE SEQUENCE</scope>
    <source>
        <strain evidence="4">VKM Ac-1069</strain>
    </source>
</reference>
<proteinExistence type="predicted"/>
<dbReference type="InterPro" id="IPR052336">
    <property type="entry name" value="MlaD_Phospholipid_Transporter"/>
</dbReference>
<evidence type="ECO:0000313" key="5">
    <source>
        <dbReference type="Proteomes" id="UP001143463"/>
    </source>
</evidence>
<dbReference type="Proteomes" id="UP001143463">
    <property type="component" value="Unassembled WGS sequence"/>
</dbReference>
<feature type="domain" description="Mammalian cell entry C-terminal" evidence="3">
    <location>
        <begin position="133"/>
        <end position="291"/>
    </location>
</feature>
<dbReference type="InterPro" id="IPR024516">
    <property type="entry name" value="Mce_C"/>
</dbReference>
<name>A0A9W6KYY4_9PSEU</name>
<dbReference type="NCBIfam" id="TIGR00996">
    <property type="entry name" value="Mtu_fam_mce"/>
    <property type="match status" value="1"/>
</dbReference>
<accession>A0A9W6KYY4</accession>
<dbReference type="Pfam" id="PF02470">
    <property type="entry name" value="MlaD"/>
    <property type="match status" value="1"/>
</dbReference>
<gene>
    <name evidence="4" type="ORF">GCM10017577_09870</name>
</gene>
<dbReference type="GO" id="GO:0005576">
    <property type="term" value="C:extracellular region"/>
    <property type="evidence" value="ECO:0007669"/>
    <property type="project" value="TreeGrafter"/>
</dbReference>